<evidence type="ECO:0000259" key="3">
    <source>
        <dbReference type="PROSITE" id="PS50835"/>
    </source>
</evidence>
<dbReference type="InterPro" id="IPR036179">
    <property type="entry name" value="Ig-like_dom_sf"/>
</dbReference>
<evidence type="ECO:0000256" key="2">
    <source>
        <dbReference type="SAM" id="SignalP"/>
    </source>
</evidence>
<dbReference type="InterPro" id="IPR039257">
    <property type="entry name" value="BTLA"/>
</dbReference>
<feature type="transmembrane region" description="Helical" evidence="1">
    <location>
        <begin position="175"/>
        <end position="198"/>
    </location>
</feature>
<dbReference type="PANTHER" id="PTHR37996">
    <property type="entry name" value="B- AND T-LYMPHOCYTE ATTENUATOR"/>
    <property type="match status" value="1"/>
</dbReference>
<dbReference type="Proteomes" id="UP001178508">
    <property type="component" value="Chromosome 18"/>
</dbReference>
<keyword evidence="5" id="KW-1185">Reference proteome</keyword>
<dbReference type="Gene3D" id="2.60.40.10">
    <property type="entry name" value="Immunoglobulins"/>
    <property type="match status" value="1"/>
</dbReference>
<gene>
    <name evidence="4" type="ORF">XNOV1_A011614</name>
</gene>
<keyword evidence="2" id="KW-0732">Signal</keyword>
<dbReference type="SUPFAM" id="SSF48726">
    <property type="entry name" value="Immunoglobulin"/>
    <property type="match status" value="1"/>
</dbReference>
<keyword evidence="1" id="KW-1133">Transmembrane helix</keyword>
<dbReference type="InterPro" id="IPR007110">
    <property type="entry name" value="Ig-like_dom"/>
</dbReference>
<dbReference type="GO" id="GO:0038023">
    <property type="term" value="F:signaling receptor activity"/>
    <property type="evidence" value="ECO:0007669"/>
    <property type="project" value="InterPro"/>
</dbReference>
<accession>A0AAV1H199</accession>
<name>A0AAV1H199_XYRNO</name>
<dbReference type="AlphaFoldDB" id="A0AAV1H199"/>
<evidence type="ECO:0000256" key="1">
    <source>
        <dbReference type="SAM" id="Phobius"/>
    </source>
</evidence>
<feature type="signal peptide" evidence="2">
    <location>
        <begin position="1"/>
        <end position="28"/>
    </location>
</feature>
<sequence>MNMSSQMDRLIFTTLLILSCFTFVCVHGRSQDGFSSCEVALLVKRGTTWAAAPEQHLTVDCPVKHCGESLNVTWCKLSNTDRCEHINFAEHTGVEQNFRQEKDKIISYLTFERISIHDDGLYRCVLLSYKEDPISHIINISVSDSYSGVQNLQIPDAARRAADPKTVENIGDAFWLPYFYICISIALLAVVLTVLTFIKLCSWKRILTVTQTKGQEIATYAIPDLPKGSAPSISVLPVNFQVQNDSYQPAVRPASQAPPMTCGNQSAVVNTVEESQGSDHAVYAVVNRPKAEIPVRELHNHTAGNKNTEYASIKFRSSS</sequence>
<reference evidence="4" key="1">
    <citation type="submission" date="2023-08" db="EMBL/GenBank/DDBJ databases">
        <authorList>
            <person name="Alioto T."/>
            <person name="Alioto T."/>
            <person name="Gomez Garrido J."/>
        </authorList>
    </citation>
    <scope>NUCLEOTIDE SEQUENCE</scope>
</reference>
<protein>
    <submittedName>
        <fullName evidence="4">B- and T-lymphocyte attenuator-like isoform X1</fullName>
    </submittedName>
</protein>
<feature type="chain" id="PRO_5043897804" evidence="2">
    <location>
        <begin position="29"/>
        <end position="319"/>
    </location>
</feature>
<evidence type="ECO:0000313" key="4">
    <source>
        <dbReference type="EMBL" id="CAJ1079548.1"/>
    </source>
</evidence>
<organism evidence="4 5">
    <name type="scientific">Xyrichtys novacula</name>
    <name type="common">Pearly razorfish</name>
    <name type="synonym">Hemipteronotus novacula</name>
    <dbReference type="NCBI Taxonomy" id="13765"/>
    <lineage>
        <taxon>Eukaryota</taxon>
        <taxon>Metazoa</taxon>
        <taxon>Chordata</taxon>
        <taxon>Craniata</taxon>
        <taxon>Vertebrata</taxon>
        <taxon>Euteleostomi</taxon>
        <taxon>Actinopterygii</taxon>
        <taxon>Neopterygii</taxon>
        <taxon>Teleostei</taxon>
        <taxon>Neoteleostei</taxon>
        <taxon>Acanthomorphata</taxon>
        <taxon>Eupercaria</taxon>
        <taxon>Labriformes</taxon>
        <taxon>Labridae</taxon>
        <taxon>Xyrichtys</taxon>
    </lineage>
</organism>
<evidence type="ECO:0000313" key="5">
    <source>
        <dbReference type="Proteomes" id="UP001178508"/>
    </source>
</evidence>
<proteinExistence type="predicted"/>
<dbReference type="GO" id="GO:0002768">
    <property type="term" value="P:immune response-regulating cell surface receptor signaling pathway"/>
    <property type="evidence" value="ECO:0007669"/>
    <property type="project" value="InterPro"/>
</dbReference>
<keyword evidence="1" id="KW-0812">Transmembrane</keyword>
<keyword evidence="1" id="KW-0472">Membrane</keyword>
<dbReference type="EMBL" id="OY660881">
    <property type="protein sequence ID" value="CAJ1079548.1"/>
    <property type="molecule type" value="Genomic_DNA"/>
</dbReference>
<feature type="domain" description="Ig-like" evidence="3">
    <location>
        <begin position="57"/>
        <end position="135"/>
    </location>
</feature>
<dbReference type="InterPro" id="IPR013783">
    <property type="entry name" value="Ig-like_fold"/>
</dbReference>
<dbReference type="GO" id="GO:0005886">
    <property type="term" value="C:plasma membrane"/>
    <property type="evidence" value="ECO:0007669"/>
    <property type="project" value="InterPro"/>
</dbReference>
<dbReference type="PANTHER" id="PTHR37996:SF1">
    <property type="entry name" value="B- AND T-LYMPHOCYTE ATTENUATOR"/>
    <property type="match status" value="1"/>
</dbReference>
<dbReference type="PROSITE" id="PS50835">
    <property type="entry name" value="IG_LIKE"/>
    <property type="match status" value="1"/>
</dbReference>